<evidence type="ECO:0000313" key="3">
    <source>
        <dbReference type="Proteomes" id="UP000293764"/>
    </source>
</evidence>
<evidence type="ECO:0000313" key="2">
    <source>
        <dbReference type="EMBL" id="RYV50982.1"/>
    </source>
</evidence>
<comment type="caution">
    <text evidence="2">The sequence shown here is derived from an EMBL/GenBank/DDBJ whole genome shotgun (WGS) entry which is preliminary data.</text>
</comment>
<dbReference type="Proteomes" id="UP000293764">
    <property type="component" value="Unassembled WGS sequence"/>
</dbReference>
<sequence>MSESRVATGAWWDPQMWARARAAYVYDLDHHANAPAGFIQWLHWVLEAHVARGTQGRAALAVPPRAVITATAGLNRHHSLRASTRAAMEQAIIDDRQAGRMLSRSSWIHEAIAVAVSDAEKRAGGTLAPVPDGQRLPNQPAKPSC</sequence>
<dbReference type="OrthoDB" id="5148266at2"/>
<organism evidence="2 3">
    <name type="scientific">Pengzhenrongella frigida</name>
    <dbReference type="NCBI Taxonomy" id="1259133"/>
    <lineage>
        <taxon>Bacteria</taxon>
        <taxon>Bacillati</taxon>
        <taxon>Actinomycetota</taxon>
        <taxon>Actinomycetes</taxon>
        <taxon>Micrococcales</taxon>
        <taxon>Pengzhenrongella</taxon>
    </lineage>
</organism>
<reference evidence="2 3" key="1">
    <citation type="submission" date="2019-01" db="EMBL/GenBank/DDBJ databases">
        <title>Novel species of Cellulomonas.</title>
        <authorList>
            <person name="Liu Q."/>
            <person name="Xin Y.-H."/>
        </authorList>
    </citation>
    <scope>NUCLEOTIDE SEQUENCE [LARGE SCALE GENOMIC DNA]</scope>
    <source>
        <strain evidence="2 3">HLT2-17</strain>
    </source>
</reference>
<gene>
    <name evidence="2" type="ORF">EUA98_10770</name>
</gene>
<proteinExistence type="predicted"/>
<accession>A0A4Q5MYT3</accession>
<feature type="region of interest" description="Disordered" evidence="1">
    <location>
        <begin position="125"/>
        <end position="145"/>
    </location>
</feature>
<dbReference type="AlphaFoldDB" id="A0A4Q5MYT3"/>
<name>A0A4Q5MYT3_9MICO</name>
<protein>
    <submittedName>
        <fullName evidence="2">Uncharacterized protein</fullName>
    </submittedName>
</protein>
<dbReference type="EMBL" id="SDWW01000023">
    <property type="protein sequence ID" value="RYV50982.1"/>
    <property type="molecule type" value="Genomic_DNA"/>
</dbReference>
<keyword evidence="3" id="KW-1185">Reference proteome</keyword>
<dbReference type="RefSeq" id="WP_130102687.1">
    <property type="nucleotide sequence ID" value="NZ_SDWW01000023.1"/>
</dbReference>
<evidence type="ECO:0000256" key="1">
    <source>
        <dbReference type="SAM" id="MobiDB-lite"/>
    </source>
</evidence>